<dbReference type="PROSITE" id="PS00756">
    <property type="entry name" value="SECY_2"/>
    <property type="match status" value="1"/>
</dbReference>
<dbReference type="AlphaFoldDB" id="A0A381UJI9"/>
<dbReference type="InterPro" id="IPR023201">
    <property type="entry name" value="SecY_dom_sf"/>
</dbReference>
<dbReference type="Pfam" id="PF00344">
    <property type="entry name" value="SecY"/>
    <property type="match status" value="1"/>
</dbReference>
<feature type="transmembrane region" description="Helical" evidence="10">
    <location>
        <begin position="171"/>
        <end position="188"/>
    </location>
</feature>
<dbReference type="InterPro" id="IPR002208">
    <property type="entry name" value="SecY/SEC61-alpha"/>
</dbReference>
<dbReference type="NCBIfam" id="TIGR00967">
    <property type="entry name" value="3a0501s007"/>
    <property type="match status" value="1"/>
</dbReference>
<accession>A0A381UJI9</accession>
<organism evidence="11">
    <name type="scientific">marine metagenome</name>
    <dbReference type="NCBI Taxonomy" id="408172"/>
    <lineage>
        <taxon>unclassified sequences</taxon>
        <taxon>metagenomes</taxon>
        <taxon>ecological metagenomes</taxon>
    </lineage>
</organism>
<keyword evidence="5" id="KW-0653">Protein transport</keyword>
<evidence type="ECO:0000256" key="1">
    <source>
        <dbReference type="ARBA" id="ARBA00004141"/>
    </source>
</evidence>
<evidence type="ECO:0000256" key="5">
    <source>
        <dbReference type="ARBA" id="ARBA00022927"/>
    </source>
</evidence>
<dbReference type="Gene3D" id="1.10.3370.10">
    <property type="entry name" value="SecY subunit domain"/>
    <property type="match status" value="1"/>
</dbReference>
<feature type="transmembrane region" description="Helical" evidence="10">
    <location>
        <begin position="383"/>
        <end position="405"/>
    </location>
</feature>
<evidence type="ECO:0000256" key="2">
    <source>
        <dbReference type="ARBA" id="ARBA00005751"/>
    </source>
</evidence>
<evidence type="ECO:0000313" key="11">
    <source>
        <dbReference type="EMBL" id="SVA28124.1"/>
    </source>
</evidence>
<dbReference type="EMBL" id="UINC01006536">
    <property type="protein sequence ID" value="SVA28124.1"/>
    <property type="molecule type" value="Genomic_DNA"/>
</dbReference>
<dbReference type="GO" id="GO:0016020">
    <property type="term" value="C:membrane"/>
    <property type="evidence" value="ECO:0007669"/>
    <property type="project" value="UniProtKB-SubCell"/>
</dbReference>
<dbReference type="FunFam" id="1.10.3370.10:FF:000001">
    <property type="entry name" value="Preprotein translocase subunit SecY"/>
    <property type="match status" value="1"/>
</dbReference>
<name>A0A381UJI9_9ZZZZ</name>
<feature type="transmembrane region" description="Helical" evidence="10">
    <location>
        <begin position="227"/>
        <end position="247"/>
    </location>
</feature>
<evidence type="ECO:0000256" key="6">
    <source>
        <dbReference type="ARBA" id="ARBA00022989"/>
    </source>
</evidence>
<evidence type="ECO:0000256" key="7">
    <source>
        <dbReference type="ARBA" id="ARBA00023010"/>
    </source>
</evidence>
<feature type="transmembrane region" description="Helical" evidence="10">
    <location>
        <begin position="200"/>
        <end position="221"/>
    </location>
</feature>
<reference evidence="11" key="1">
    <citation type="submission" date="2018-05" db="EMBL/GenBank/DDBJ databases">
        <authorList>
            <person name="Lanie J.A."/>
            <person name="Ng W.-L."/>
            <person name="Kazmierczak K.M."/>
            <person name="Andrzejewski T.M."/>
            <person name="Davidsen T.M."/>
            <person name="Wayne K.J."/>
            <person name="Tettelin H."/>
            <person name="Glass J.I."/>
            <person name="Rusch D."/>
            <person name="Podicherti R."/>
            <person name="Tsui H.-C.T."/>
            <person name="Winkler M.E."/>
        </authorList>
    </citation>
    <scope>NUCLEOTIDE SEQUENCE</scope>
</reference>
<keyword evidence="6 10" id="KW-1133">Transmembrane helix</keyword>
<dbReference type="InterPro" id="IPR030659">
    <property type="entry name" value="SecY_CS"/>
</dbReference>
<feature type="transmembrane region" description="Helical" evidence="10">
    <location>
        <begin position="130"/>
        <end position="151"/>
    </location>
</feature>
<dbReference type="InterPro" id="IPR026593">
    <property type="entry name" value="SecY"/>
</dbReference>
<keyword evidence="8 10" id="KW-0472">Membrane</keyword>
<evidence type="ECO:0000256" key="4">
    <source>
        <dbReference type="ARBA" id="ARBA00022692"/>
    </source>
</evidence>
<feature type="transmembrane region" description="Helical" evidence="10">
    <location>
        <begin position="329"/>
        <end position="349"/>
    </location>
</feature>
<keyword evidence="7" id="KW-0811">Translocation</keyword>
<gene>
    <name evidence="11" type="ORF">METZ01_LOCUS80978</name>
</gene>
<dbReference type="HAMAP" id="MF_01465">
    <property type="entry name" value="SecY"/>
    <property type="match status" value="1"/>
</dbReference>
<dbReference type="PROSITE" id="PS00755">
    <property type="entry name" value="SECY_1"/>
    <property type="match status" value="1"/>
</dbReference>
<protein>
    <recommendedName>
        <fullName evidence="9">Protein translocase subunit SecY</fullName>
    </recommendedName>
</protein>
<dbReference type="GO" id="GO:0015031">
    <property type="term" value="P:protein transport"/>
    <property type="evidence" value="ECO:0007669"/>
    <property type="project" value="UniProtKB-KW"/>
</dbReference>
<keyword evidence="3" id="KW-0813">Transport</keyword>
<dbReference type="PANTHER" id="PTHR10906">
    <property type="entry name" value="SECY/SEC61-ALPHA FAMILY MEMBER"/>
    <property type="match status" value="1"/>
</dbReference>
<keyword evidence="4 10" id="KW-0812">Transmembrane</keyword>
<evidence type="ECO:0000256" key="3">
    <source>
        <dbReference type="ARBA" id="ARBA00022448"/>
    </source>
</evidence>
<evidence type="ECO:0000256" key="9">
    <source>
        <dbReference type="ARBA" id="ARBA00039733"/>
    </source>
</evidence>
<evidence type="ECO:0000256" key="10">
    <source>
        <dbReference type="SAM" id="Phobius"/>
    </source>
</evidence>
<feature type="transmembrane region" description="Helical" evidence="10">
    <location>
        <begin position="285"/>
        <end position="305"/>
    </location>
</feature>
<feature type="transmembrane region" description="Helical" evidence="10">
    <location>
        <begin position="417"/>
        <end position="434"/>
    </location>
</feature>
<evidence type="ECO:0000256" key="8">
    <source>
        <dbReference type="ARBA" id="ARBA00023136"/>
    </source>
</evidence>
<sequence length="451" mass="49021">MTQATQTSESAVPALFRAAADAWRIPDLRFRILFTLGILVIFRFFAHVPVPGVDREALAAAFEANPLLGFLDLFSGGALRNLSIAALGVYPYITASIILQIMTPIIPTLKNLSQEGEGGRQAINRYTHYLTVPLAFLQGYGQLNLFAGGFASQSGAAITGIGLGADTLNTMAILTAMTAGTMLLVWMGELVTEKGIGNGISLIIFAGIVSTLPQVVGQLWLLREQTFQVGMLVFIAIAIVYLIVYFAEAQRKIPVQYGRSVFRGGQMYRQSGATHIPLRVNAAGMIPLIFAFSILILPSVIASYFNDGSGGFISNIANFFQNSFGPTSTMYWVAVFLLVVIFTFFYTLVVHNQQNLAENLQKNGGFVPGIRPGPPTKIYLMRVVLRITWGGALFLGGIAIVPYLAQLVTNLPNATTILQSTSLLIMVGVALDTMRQLESQLLMRNYEGFVR</sequence>
<dbReference type="PRINTS" id="PR00303">
    <property type="entry name" value="SECYTRNLCASE"/>
</dbReference>
<dbReference type="PIRSF" id="PIRSF004557">
    <property type="entry name" value="SecY"/>
    <property type="match status" value="1"/>
</dbReference>
<dbReference type="SUPFAM" id="SSF103491">
    <property type="entry name" value="Preprotein translocase SecY subunit"/>
    <property type="match status" value="1"/>
</dbReference>
<comment type="subcellular location">
    <subcellularLocation>
        <location evidence="1">Membrane</location>
        <topology evidence="1">Multi-pass membrane protein</topology>
    </subcellularLocation>
</comment>
<proteinExistence type="inferred from homology"/>
<feature type="transmembrane region" description="Helical" evidence="10">
    <location>
        <begin position="28"/>
        <end position="46"/>
    </location>
</feature>
<comment type="similarity">
    <text evidence="2">Belongs to the SecY/SEC61-alpha family.</text>
</comment>